<dbReference type="Proteomes" id="UP000568664">
    <property type="component" value="Unassembled WGS sequence"/>
</dbReference>
<evidence type="ECO:0000313" key="3">
    <source>
        <dbReference type="Proteomes" id="UP000568664"/>
    </source>
</evidence>
<feature type="transmembrane region" description="Helical" evidence="1">
    <location>
        <begin position="76"/>
        <end position="95"/>
    </location>
</feature>
<name>A0A7Y0Q682_9GAMM</name>
<feature type="transmembrane region" description="Helical" evidence="1">
    <location>
        <begin position="107"/>
        <end position="129"/>
    </location>
</feature>
<evidence type="ECO:0000313" key="2">
    <source>
        <dbReference type="EMBL" id="NMP31729.1"/>
    </source>
</evidence>
<gene>
    <name evidence="2" type="ORF">HII17_09155</name>
</gene>
<sequence>MEEPMRTSAKKRLHFFIIAIVVFTLGFQLLPESLPLNEGLIATWPLALAVGGYFVLLPVLYWLWVIKSGKQKPWKILIVFSLACLCARYSFPSNIAEYFEFITYVRYPIIAILLIVELYLMVTIIKGLWQARSLSGDPRVHTFDKYKNDDKKLTAALPLSWEPASWYYTFPRFSRNHPEALTALKLMSSNRWHWLSMIAVFFIAGVISYQALVGWSEIAAVIVASLFFYSIILITANHRVSKHYSIYQNEEKLMINGAFLNFLSVNTSDIAAVNIGQFNKKDNKEQLMMGKGDKANIELVFTQPQIYVAMMGSLNEPVDKVWLNVANPQNIADALDKTDSQ</sequence>
<evidence type="ECO:0000256" key="1">
    <source>
        <dbReference type="SAM" id="Phobius"/>
    </source>
</evidence>
<organism evidence="2 3">
    <name type="scientific">Thalassotalea algicola</name>
    <dbReference type="NCBI Taxonomy" id="2716224"/>
    <lineage>
        <taxon>Bacteria</taxon>
        <taxon>Pseudomonadati</taxon>
        <taxon>Pseudomonadota</taxon>
        <taxon>Gammaproteobacteria</taxon>
        <taxon>Alteromonadales</taxon>
        <taxon>Colwelliaceae</taxon>
        <taxon>Thalassotalea</taxon>
    </lineage>
</organism>
<feature type="transmembrane region" description="Helical" evidence="1">
    <location>
        <begin position="194"/>
        <end position="212"/>
    </location>
</feature>
<dbReference type="AlphaFoldDB" id="A0A7Y0Q682"/>
<feature type="transmembrane region" description="Helical" evidence="1">
    <location>
        <begin position="42"/>
        <end position="64"/>
    </location>
</feature>
<keyword evidence="1" id="KW-0812">Transmembrane</keyword>
<feature type="transmembrane region" description="Helical" evidence="1">
    <location>
        <begin position="218"/>
        <end position="236"/>
    </location>
</feature>
<comment type="caution">
    <text evidence="2">The sequence shown here is derived from an EMBL/GenBank/DDBJ whole genome shotgun (WGS) entry which is preliminary data.</text>
</comment>
<keyword evidence="1" id="KW-0472">Membrane</keyword>
<keyword evidence="1" id="KW-1133">Transmembrane helix</keyword>
<protein>
    <submittedName>
        <fullName evidence="2">Uncharacterized protein</fullName>
    </submittedName>
</protein>
<reference evidence="2 3" key="1">
    <citation type="submission" date="2020-04" db="EMBL/GenBank/DDBJ databases">
        <title>Thalassotalea sp. M1531, isolated from the surface of marine red alga.</title>
        <authorList>
            <person name="Pang L."/>
            <person name="Lu D.-C."/>
        </authorList>
    </citation>
    <scope>NUCLEOTIDE SEQUENCE [LARGE SCALE GENOMIC DNA]</scope>
    <source>
        <strain evidence="2 3">M1531</strain>
    </source>
</reference>
<proteinExistence type="predicted"/>
<feature type="transmembrane region" description="Helical" evidence="1">
    <location>
        <begin position="12"/>
        <end position="30"/>
    </location>
</feature>
<accession>A0A7Y0Q682</accession>
<keyword evidence="3" id="KW-1185">Reference proteome</keyword>
<dbReference type="EMBL" id="JABBXH010000003">
    <property type="protein sequence ID" value="NMP31729.1"/>
    <property type="molecule type" value="Genomic_DNA"/>
</dbReference>